<comment type="caution">
    <text evidence="2">The sequence shown here is derived from an EMBL/GenBank/DDBJ whole genome shotgun (WGS) entry which is preliminary data.</text>
</comment>
<feature type="signal peptide" evidence="1">
    <location>
        <begin position="1"/>
        <end position="24"/>
    </location>
</feature>
<dbReference type="EMBL" id="VKAD01000001">
    <property type="protein sequence ID" value="TXR53147.1"/>
    <property type="molecule type" value="Genomic_DNA"/>
</dbReference>
<dbReference type="Proteomes" id="UP000321764">
    <property type="component" value="Unassembled WGS sequence"/>
</dbReference>
<dbReference type="Gene3D" id="2.60.120.10">
    <property type="entry name" value="Jelly Rolls"/>
    <property type="match status" value="1"/>
</dbReference>
<keyword evidence="1" id="KW-0732">Signal</keyword>
<proteinExistence type="predicted"/>
<dbReference type="SUPFAM" id="SSF51182">
    <property type="entry name" value="RmlC-like cupins"/>
    <property type="match status" value="1"/>
</dbReference>
<organism evidence="2 3">
    <name type="scientific">Reinekea thalattae</name>
    <dbReference type="NCBI Taxonomy" id="2593301"/>
    <lineage>
        <taxon>Bacteria</taxon>
        <taxon>Pseudomonadati</taxon>
        <taxon>Pseudomonadota</taxon>
        <taxon>Gammaproteobacteria</taxon>
        <taxon>Oceanospirillales</taxon>
        <taxon>Saccharospirillaceae</taxon>
        <taxon>Reinekea</taxon>
    </lineage>
</organism>
<sequence length="268" mass="30144">MKKALLLTTVVPALIAIATSQASAEDHTTINMSEHGHFVRAQQPFQQATPVPYVTSPYAPQDTMPEQCSNPTIEAYIKDWEAGKVNFETIKSDKSIPKENQGCLTIDDDGNVLEAAQCSLDNAPVGYLWKELSDWPVTIGITNGKPSDHAPHFHGQPECYYAVSGRARTLSQGKYQWMETGQYFYIPGNTIHNTPIEDPSGFGVFYWYPKNGNFSGFKYYWIKDVQFLRPAEEAFAEVNEWRKESMGLGPYGTNVEYFAEKLKAYEGQ</sequence>
<feature type="chain" id="PRO_5023109151" evidence="1">
    <location>
        <begin position="25"/>
        <end position="268"/>
    </location>
</feature>
<evidence type="ECO:0000313" key="2">
    <source>
        <dbReference type="EMBL" id="TXR53147.1"/>
    </source>
</evidence>
<dbReference type="InterPro" id="IPR011051">
    <property type="entry name" value="RmlC_Cupin_sf"/>
</dbReference>
<reference evidence="2 3" key="1">
    <citation type="submission" date="2019-07" db="EMBL/GenBank/DDBJ databases">
        <title>Reinekea sp. strain SSH23 genome sequencing and assembly.</title>
        <authorList>
            <person name="Kim I."/>
        </authorList>
    </citation>
    <scope>NUCLEOTIDE SEQUENCE [LARGE SCALE GENOMIC DNA]</scope>
    <source>
        <strain evidence="2 3">SSH23</strain>
    </source>
</reference>
<name>A0A5C8Z699_9GAMM</name>
<protein>
    <submittedName>
        <fullName evidence="2">Cupin domain-containing protein</fullName>
    </submittedName>
</protein>
<dbReference type="RefSeq" id="WP_147712257.1">
    <property type="nucleotide sequence ID" value="NZ_VKAD01000001.1"/>
</dbReference>
<evidence type="ECO:0000313" key="3">
    <source>
        <dbReference type="Proteomes" id="UP000321764"/>
    </source>
</evidence>
<keyword evidence="3" id="KW-1185">Reference proteome</keyword>
<accession>A0A5C8Z699</accession>
<dbReference type="AlphaFoldDB" id="A0A5C8Z699"/>
<gene>
    <name evidence="2" type="ORF">FME95_00820</name>
</gene>
<dbReference type="CDD" id="cd02208">
    <property type="entry name" value="cupin_RmlC-like"/>
    <property type="match status" value="1"/>
</dbReference>
<dbReference type="InterPro" id="IPR014710">
    <property type="entry name" value="RmlC-like_jellyroll"/>
</dbReference>
<dbReference type="OrthoDB" id="9806121at2"/>
<evidence type="ECO:0000256" key="1">
    <source>
        <dbReference type="SAM" id="SignalP"/>
    </source>
</evidence>